<evidence type="ECO:0008006" key="3">
    <source>
        <dbReference type="Google" id="ProtNLM"/>
    </source>
</evidence>
<dbReference type="RefSeq" id="WP_072429246.1">
    <property type="nucleotide sequence ID" value="NZ_FPKR01000011.1"/>
</dbReference>
<name>A0A1K2HP48_9NEIS</name>
<protein>
    <recommendedName>
        <fullName evidence="3">Phasin family protein</fullName>
    </recommendedName>
</protein>
<proteinExistence type="predicted"/>
<dbReference type="EMBL" id="FPKR01000011">
    <property type="protein sequence ID" value="SFZ78034.1"/>
    <property type="molecule type" value="Genomic_DNA"/>
</dbReference>
<evidence type="ECO:0000313" key="1">
    <source>
        <dbReference type="EMBL" id="SFZ78034.1"/>
    </source>
</evidence>
<sequence>MNASNAAWPTPRLEQQFDRFNEGADLAGRNFERLLATQFDGYRDWVAALNGRSAPAERLEQHLDQSVQLGCSLFVAQISAMTDAMQLLEKSVAEQQRNMLASLDAQPATLGQPLKQAVCVSACAFDSLSKASRQVANFASNRFAAATKSALQQARDKLSENS</sequence>
<dbReference type="AlphaFoldDB" id="A0A1K2HP48"/>
<gene>
    <name evidence="1" type="ORF">SAMN02745887_02742</name>
</gene>
<dbReference type="STRING" id="1121279.SAMN02745887_02742"/>
<keyword evidence="2" id="KW-1185">Reference proteome</keyword>
<accession>A0A1K2HP48</accession>
<dbReference type="OrthoDB" id="9131684at2"/>
<organism evidence="1 2">
    <name type="scientific">Chitinimonas taiwanensis DSM 18899</name>
    <dbReference type="NCBI Taxonomy" id="1121279"/>
    <lineage>
        <taxon>Bacteria</taxon>
        <taxon>Pseudomonadati</taxon>
        <taxon>Pseudomonadota</taxon>
        <taxon>Betaproteobacteria</taxon>
        <taxon>Neisseriales</taxon>
        <taxon>Chitinibacteraceae</taxon>
        <taxon>Chitinimonas</taxon>
    </lineage>
</organism>
<evidence type="ECO:0000313" key="2">
    <source>
        <dbReference type="Proteomes" id="UP000186513"/>
    </source>
</evidence>
<reference evidence="1 2" key="1">
    <citation type="submission" date="2016-11" db="EMBL/GenBank/DDBJ databases">
        <authorList>
            <person name="Jaros S."/>
            <person name="Januszkiewicz K."/>
            <person name="Wedrychowicz H."/>
        </authorList>
    </citation>
    <scope>NUCLEOTIDE SEQUENCE [LARGE SCALE GENOMIC DNA]</scope>
    <source>
        <strain evidence="1 2">DSM 18899</strain>
    </source>
</reference>
<dbReference type="Proteomes" id="UP000186513">
    <property type="component" value="Unassembled WGS sequence"/>
</dbReference>